<name>A0A151MPD4_ALLMI</name>
<gene>
    <name evidence="2" type="ORF">Y1Q_0010382</name>
</gene>
<feature type="region of interest" description="Disordered" evidence="1">
    <location>
        <begin position="27"/>
        <end position="92"/>
    </location>
</feature>
<sequence length="92" mass="10269">MAAGREPGRWSQLEAWNAGADCRHSLQRVKGARGQTNAQGQHDIDSQQYYYPHFTNEETEAQKDQHSSPKTQDQLGGPTGLLMCEPISSRRA</sequence>
<dbReference type="EMBL" id="AKHW03005510">
    <property type="protein sequence ID" value="KYO26406.1"/>
    <property type="molecule type" value="Genomic_DNA"/>
</dbReference>
<evidence type="ECO:0000313" key="2">
    <source>
        <dbReference type="EMBL" id="KYO26406.1"/>
    </source>
</evidence>
<dbReference type="Proteomes" id="UP000050525">
    <property type="component" value="Unassembled WGS sequence"/>
</dbReference>
<dbReference type="AlphaFoldDB" id="A0A151MPD4"/>
<keyword evidence="3" id="KW-1185">Reference proteome</keyword>
<proteinExistence type="predicted"/>
<comment type="caution">
    <text evidence="2">The sequence shown here is derived from an EMBL/GenBank/DDBJ whole genome shotgun (WGS) entry which is preliminary data.</text>
</comment>
<protein>
    <submittedName>
        <fullName evidence="2">Uncharacterized protein</fullName>
    </submittedName>
</protein>
<organism evidence="2 3">
    <name type="scientific">Alligator mississippiensis</name>
    <name type="common">American alligator</name>
    <dbReference type="NCBI Taxonomy" id="8496"/>
    <lineage>
        <taxon>Eukaryota</taxon>
        <taxon>Metazoa</taxon>
        <taxon>Chordata</taxon>
        <taxon>Craniata</taxon>
        <taxon>Vertebrata</taxon>
        <taxon>Euteleostomi</taxon>
        <taxon>Archelosauria</taxon>
        <taxon>Archosauria</taxon>
        <taxon>Crocodylia</taxon>
        <taxon>Alligatoridae</taxon>
        <taxon>Alligatorinae</taxon>
        <taxon>Alligator</taxon>
    </lineage>
</organism>
<evidence type="ECO:0000256" key="1">
    <source>
        <dbReference type="SAM" id="MobiDB-lite"/>
    </source>
</evidence>
<evidence type="ECO:0000313" key="3">
    <source>
        <dbReference type="Proteomes" id="UP000050525"/>
    </source>
</evidence>
<reference evidence="2 3" key="1">
    <citation type="journal article" date="2012" name="Genome Biol.">
        <title>Sequencing three crocodilian genomes to illuminate the evolution of archosaurs and amniotes.</title>
        <authorList>
            <person name="St John J.A."/>
            <person name="Braun E.L."/>
            <person name="Isberg S.R."/>
            <person name="Miles L.G."/>
            <person name="Chong A.Y."/>
            <person name="Gongora J."/>
            <person name="Dalzell P."/>
            <person name="Moran C."/>
            <person name="Bed'hom B."/>
            <person name="Abzhanov A."/>
            <person name="Burgess S.C."/>
            <person name="Cooksey A.M."/>
            <person name="Castoe T.A."/>
            <person name="Crawford N.G."/>
            <person name="Densmore L.D."/>
            <person name="Drew J.C."/>
            <person name="Edwards S.V."/>
            <person name="Faircloth B.C."/>
            <person name="Fujita M.K."/>
            <person name="Greenwold M.J."/>
            <person name="Hoffmann F.G."/>
            <person name="Howard J.M."/>
            <person name="Iguchi T."/>
            <person name="Janes D.E."/>
            <person name="Khan S.Y."/>
            <person name="Kohno S."/>
            <person name="de Koning A.J."/>
            <person name="Lance S.L."/>
            <person name="McCarthy F.M."/>
            <person name="McCormack J.E."/>
            <person name="Merchant M.E."/>
            <person name="Peterson D.G."/>
            <person name="Pollock D.D."/>
            <person name="Pourmand N."/>
            <person name="Raney B.J."/>
            <person name="Roessler K.A."/>
            <person name="Sanford J.R."/>
            <person name="Sawyer R.H."/>
            <person name="Schmidt C.J."/>
            <person name="Triplett E.W."/>
            <person name="Tuberville T.D."/>
            <person name="Venegas-Anaya M."/>
            <person name="Howard J.T."/>
            <person name="Jarvis E.D."/>
            <person name="Guillette L.J.Jr."/>
            <person name="Glenn T.C."/>
            <person name="Green R.E."/>
            <person name="Ray D.A."/>
        </authorList>
    </citation>
    <scope>NUCLEOTIDE SEQUENCE [LARGE SCALE GENOMIC DNA]</scope>
    <source>
        <strain evidence="2">KSC_2009_1</strain>
    </source>
</reference>
<accession>A0A151MPD4</accession>